<name>A0A9X2KPD2_9SPHN</name>
<dbReference type="RefSeq" id="WP_254287793.1">
    <property type="nucleotide sequence ID" value="NZ_JAMLDY010000003.1"/>
</dbReference>
<comment type="caution">
    <text evidence="1">The sequence shown here is derived from an EMBL/GenBank/DDBJ whole genome shotgun (WGS) entry which is preliminary data.</text>
</comment>
<dbReference type="Proteomes" id="UP001139486">
    <property type="component" value="Unassembled WGS sequence"/>
</dbReference>
<reference evidence="1" key="1">
    <citation type="submission" date="2022-05" db="EMBL/GenBank/DDBJ databases">
        <title>Sphingomonas sp. strain RP10 Genome sequencing and assembly.</title>
        <authorList>
            <person name="Kim I."/>
        </authorList>
    </citation>
    <scope>NUCLEOTIDE SEQUENCE</scope>
    <source>
        <strain evidence="1">RP10</strain>
    </source>
</reference>
<sequence length="300" mass="32907">MTCHLRLARGRGLQRMGLALGKITHLLAEMQTSINAAGMRSFDGDVDRFAIFSLIVRESLQRSSRDKAISTHSLAISLSRSFETVRRHVIALTEQGLCVRGRGGVMVRPEVLEQPDVAELMRLSHDSFVRFVEALARSGELPSQRPPARPYDRHVGIAAAVDVMLATADSNRAVHRNWLDLVLFSTVLAANLQRRGDAGVPVGPDHAVRPGVLSRVLNLPETTVRRRLKLLIAGGGPLVRVRDGYLVSRGWLERPEAAETQERTYAHIRLIVANAAAQGFPIDDPASVYLDGRPSVVSLV</sequence>
<dbReference type="AlphaFoldDB" id="A0A9X2KPD2"/>
<evidence type="ECO:0000313" key="1">
    <source>
        <dbReference type="EMBL" id="MCP3733780.1"/>
    </source>
</evidence>
<organism evidence="1 2">
    <name type="scientific">Sphingomonas liriopis</name>
    <dbReference type="NCBI Taxonomy" id="2949094"/>
    <lineage>
        <taxon>Bacteria</taxon>
        <taxon>Pseudomonadati</taxon>
        <taxon>Pseudomonadota</taxon>
        <taxon>Alphaproteobacteria</taxon>
        <taxon>Sphingomonadales</taxon>
        <taxon>Sphingomonadaceae</taxon>
        <taxon>Sphingomonas</taxon>
    </lineage>
</organism>
<proteinExistence type="predicted"/>
<gene>
    <name evidence="1" type="ORF">M9979_02645</name>
</gene>
<keyword evidence="2" id="KW-1185">Reference proteome</keyword>
<dbReference type="EMBL" id="JAMLDY010000003">
    <property type="protein sequence ID" value="MCP3733780.1"/>
    <property type="molecule type" value="Genomic_DNA"/>
</dbReference>
<protein>
    <submittedName>
        <fullName evidence="1">Uncharacterized protein</fullName>
    </submittedName>
</protein>
<evidence type="ECO:0000313" key="2">
    <source>
        <dbReference type="Proteomes" id="UP001139486"/>
    </source>
</evidence>
<accession>A0A9X2KPD2</accession>